<comment type="caution">
    <text evidence="4">The sequence shown here is derived from an EMBL/GenBank/DDBJ whole genome shotgun (WGS) entry which is preliminary data.</text>
</comment>
<evidence type="ECO:0000313" key="4">
    <source>
        <dbReference type="EMBL" id="MBD8489303.1"/>
    </source>
</evidence>
<dbReference type="EMBL" id="JACYTQ010000003">
    <property type="protein sequence ID" value="MBD8489303.1"/>
    <property type="molecule type" value="Genomic_DNA"/>
</dbReference>
<keyword evidence="5" id="KW-1185">Reference proteome</keyword>
<dbReference type="PANTHER" id="PTHR31988">
    <property type="entry name" value="ESTERASE, PUTATIVE (DUF303)-RELATED"/>
    <property type="match status" value="1"/>
</dbReference>
<gene>
    <name evidence="4" type="ORF">IFO69_11150</name>
</gene>
<keyword evidence="2" id="KW-0732">Signal</keyword>
<feature type="chain" id="PRO_5046541799" evidence="2">
    <location>
        <begin position="29"/>
        <end position="275"/>
    </location>
</feature>
<evidence type="ECO:0000256" key="2">
    <source>
        <dbReference type="SAM" id="SignalP"/>
    </source>
</evidence>
<proteinExistence type="predicted"/>
<dbReference type="Pfam" id="PF03629">
    <property type="entry name" value="SASA"/>
    <property type="match status" value="1"/>
</dbReference>
<protein>
    <submittedName>
        <fullName evidence="4">Sialate O-acetylesterase</fullName>
    </submittedName>
</protein>
<dbReference type="Proteomes" id="UP000647133">
    <property type="component" value="Unassembled WGS sequence"/>
</dbReference>
<dbReference type="PANTHER" id="PTHR31988:SF19">
    <property type="entry name" value="9-O-ACETYL-N-ACETYLNEURAMINIC ACID DEACETYLASE-RELATED"/>
    <property type="match status" value="1"/>
</dbReference>
<name>A0ABR9AN62_9BACT</name>
<dbReference type="Gene3D" id="3.40.50.1110">
    <property type="entry name" value="SGNH hydrolase"/>
    <property type="match status" value="1"/>
</dbReference>
<evidence type="ECO:0000259" key="3">
    <source>
        <dbReference type="Pfam" id="PF03629"/>
    </source>
</evidence>
<feature type="signal peptide" evidence="2">
    <location>
        <begin position="1"/>
        <end position="28"/>
    </location>
</feature>
<dbReference type="SUPFAM" id="SSF52266">
    <property type="entry name" value="SGNH hydrolase"/>
    <property type="match status" value="1"/>
</dbReference>
<keyword evidence="1" id="KW-0378">Hydrolase</keyword>
<dbReference type="InterPro" id="IPR005181">
    <property type="entry name" value="SASA"/>
</dbReference>
<evidence type="ECO:0000313" key="5">
    <source>
        <dbReference type="Proteomes" id="UP000647133"/>
    </source>
</evidence>
<dbReference type="InterPro" id="IPR036514">
    <property type="entry name" value="SGNH_hydro_sf"/>
</dbReference>
<organism evidence="4 5">
    <name type="scientific">Echinicola arenosa</name>
    <dbReference type="NCBI Taxonomy" id="2774144"/>
    <lineage>
        <taxon>Bacteria</taxon>
        <taxon>Pseudomonadati</taxon>
        <taxon>Bacteroidota</taxon>
        <taxon>Cytophagia</taxon>
        <taxon>Cytophagales</taxon>
        <taxon>Cyclobacteriaceae</taxon>
        <taxon>Echinicola</taxon>
    </lineage>
</organism>
<evidence type="ECO:0000256" key="1">
    <source>
        <dbReference type="ARBA" id="ARBA00022801"/>
    </source>
</evidence>
<dbReference type="PROSITE" id="PS51257">
    <property type="entry name" value="PROKAR_LIPOPROTEIN"/>
    <property type="match status" value="1"/>
</dbReference>
<accession>A0ABR9AN62</accession>
<reference evidence="4 5" key="1">
    <citation type="submission" date="2020-09" db="EMBL/GenBank/DDBJ databases">
        <title>Echinicola sp. CAU 1574 isolated from sand of Sido Beach.</title>
        <authorList>
            <person name="Kim W."/>
        </authorList>
    </citation>
    <scope>NUCLEOTIDE SEQUENCE [LARGE SCALE GENOMIC DNA]</scope>
    <source>
        <strain evidence="4 5">CAU 1574</strain>
    </source>
</reference>
<dbReference type="InterPro" id="IPR052940">
    <property type="entry name" value="Carb_Esterase_6"/>
</dbReference>
<sequence length="275" mass="30600">MKRQLFLIIIFLLGAVACKTSSISTNHAKVNSPTLSKANTWVFLMAGQSNMAGRGTVEAPDTIKNSRIITMDSLNNWMVAREPLHFYEPKNSGLDCGLSFAREMLKVVPDSVTIAMVPCAVGGSSIFQWIDDREHRMVKLLSNFKEKVHYAKEKGVIKGILWHQGESNANPNDIPVYEEALLELFGIFRAEIGNDTLPIVMGELGRFVLPEEKATNFDGINQIIREVAKENPDLYYVSSQGLDHKGDHLHFSSAAQRELGKRYAKVFSSTIQGAD</sequence>
<feature type="domain" description="Sialate O-acetylesterase" evidence="3">
    <location>
        <begin position="40"/>
        <end position="267"/>
    </location>
</feature>
<dbReference type="RefSeq" id="WP_192010184.1">
    <property type="nucleotide sequence ID" value="NZ_JACYTQ010000003.1"/>
</dbReference>